<dbReference type="AlphaFoldDB" id="A0AAE1UAJ5"/>
<feature type="region of interest" description="Disordered" evidence="1">
    <location>
        <begin position="61"/>
        <end position="91"/>
    </location>
</feature>
<evidence type="ECO:0000256" key="2">
    <source>
        <dbReference type="SAM" id="Phobius"/>
    </source>
</evidence>
<organism evidence="3 4">
    <name type="scientific">Petrolisthes manimaculis</name>
    <dbReference type="NCBI Taxonomy" id="1843537"/>
    <lineage>
        <taxon>Eukaryota</taxon>
        <taxon>Metazoa</taxon>
        <taxon>Ecdysozoa</taxon>
        <taxon>Arthropoda</taxon>
        <taxon>Crustacea</taxon>
        <taxon>Multicrustacea</taxon>
        <taxon>Malacostraca</taxon>
        <taxon>Eumalacostraca</taxon>
        <taxon>Eucarida</taxon>
        <taxon>Decapoda</taxon>
        <taxon>Pleocyemata</taxon>
        <taxon>Anomura</taxon>
        <taxon>Galatheoidea</taxon>
        <taxon>Porcellanidae</taxon>
        <taxon>Petrolisthes</taxon>
    </lineage>
</organism>
<evidence type="ECO:0000256" key="1">
    <source>
        <dbReference type="SAM" id="MobiDB-lite"/>
    </source>
</evidence>
<sequence length="91" mass="10372">MAAGFSVMPIAIFNLLVLWCYLGVTNSSPINWDKVNLTKEQEVAVKRIDCVLNQFLKQLQNQKKKNNNDDDNDNNNNSTEEVDFLPLPSFP</sequence>
<dbReference type="Proteomes" id="UP001292094">
    <property type="component" value="Unassembled WGS sequence"/>
</dbReference>
<keyword evidence="2" id="KW-0812">Transmembrane</keyword>
<keyword evidence="2" id="KW-1133">Transmembrane helix</keyword>
<reference evidence="3" key="1">
    <citation type="submission" date="2023-11" db="EMBL/GenBank/DDBJ databases">
        <title>Genome assemblies of two species of porcelain crab, Petrolisthes cinctipes and Petrolisthes manimaculis (Anomura: Porcellanidae).</title>
        <authorList>
            <person name="Angst P."/>
        </authorList>
    </citation>
    <scope>NUCLEOTIDE SEQUENCE</scope>
    <source>
        <strain evidence="3">PB745_02</strain>
        <tissue evidence="3">Gill</tissue>
    </source>
</reference>
<gene>
    <name evidence="3" type="ORF">Pmani_016870</name>
</gene>
<comment type="caution">
    <text evidence="3">The sequence shown here is derived from an EMBL/GenBank/DDBJ whole genome shotgun (WGS) entry which is preliminary data.</text>
</comment>
<protein>
    <submittedName>
        <fullName evidence="3">Uncharacterized protein</fullName>
    </submittedName>
</protein>
<dbReference type="EMBL" id="JAWZYT010001493">
    <property type="protein sequence ID" value="KAK4311674.1"/>
    <property type="molecule type" value="Genomic_DNA"/>
</dbReference>
<evidence type="ECO:0000313" key="3">
    <source>
        <dbReference type="EMBL" id="KAK4311674.1"/>
    </source>
</evidence>
<feature type="transmembrane region" description="Helical" evidence="2">
    <location>
        <begin position="6"/>
        <end position="24"/>
    </location>
</feature>
<name>A0AAE1UAJ5_9EUCA</name>
<accession>A0AAE1UAJ5</accession>
<evidence type="ECO:0000313" key="4">
    <source>
        <dbReference type="Proteomes" id="UP001292094"/>
    </source>
</evidence>
<keyword evidence="4" id="KW-1185">Reference proteome</keyword>
<keyword evidence="2" id="KW-0472">Membrane</keyword>
<proteinExistence type="predicted"/>